<protein>
    <submittedName>
        <fullName evidence="3">Pentatricopeptide repeat-containing protein, chloroplastic</fullName>
    </submittedName>
</protein>
<feature type="repeat" description="PPR" evidence="1">
    <location>
        <begin position="1401"/>
        <end position="1435"/>
    </location>
</feature>
<feature type="repeat" description="PPR" evidence="1">
    <location>
        <begin position="783"/>
        <end position="817"/>
    </location>
</feature>
<dbReference type="PROSITE" id="PS51375">
    <property type="entry name" value="PPR"/>
    <property type="match status" value="6"/>
</dbReference>
<feature type="repeat" description="PPR" evidence="1">
    <location>
        <begin position="888"/>
        <end position="922"/>
    </location>
</feature>
<dbReference type="SUPFAM" id="SSF143456">
    <property type="entry name" value="VC0467-like"/>
    <property type="match status" value="1"/>
</dbReference>
<feature type="repeat" description="PPR" evidence="1">
    <location>
        <begin position="1336"/>
        <end position="1370"/>
    </location>
</feature>
<dbReference type="EMBL" id="LSRX01000110">
    <property type="protein sequence ID" value="OLQ08766.1"/>
    <property type="molecule type" value="Genomic_DNA"/>
</dbReference>
<gene>
    <name evidence="3" type="ORF">AK812_SmicGene7686</name>
</gene>
<dbReference type="InterPro" id="IPR002885">
    <property type="entry name" value="PPR_rpt"/>
</dbReference>
<feature type="repeat" description="PPR" evidence="1">
    <location>
        <begin position="1198"/>
        <end position="1232"/>
    </location>
</feature>
<evidence type="ECO:0000313" key="3">
    <source>
        <dbReference type="EMBL" id="OLQ08766.1"/>
    </source>
</evidence>
<evidence type="ECO:0000256" key="1">
    <source>
        <dbReference type="PROSITE-ProRule" id="PRU00708"/>
    </source>
</evidence>
<feature type="repeat" description="PPR" evidence="1">
    <location>
        <begin position="1436"/>
        <end position="1470"/>
    </location>
</feature>
<dbReference type="OrthoDB" id="420555at2759"/>
<proteinExistence type="predicted"/>
<dbReference type="PANTHER" id="PTHR47938:SF35">
    <property type="entry name" value="PENTATRICOPEPTIDE REPEAT-CONTAINING PROTEIN 4, MITOCHONDRIAL-RELATED"/>
    <property type="match status" value="1"/>
</dbReference>
<dbReference type="InterPro" id="IPR003774">
    <property type="entry name" value="AlgH-like"/>
</dbReference>
<dbReference type="Gene3D" id="1.25.40.10">
    <property type="entry name" value="Tetratricopeptide repeat domain"/>
    <property type="match status" value="7"/>
</dbReference>
<evidence type="ECO:0000313" key="4">
    <source>
        <dbReference type="Proteomes" id="UP000186817"/>
    </source>
</evidence>
<reference evidence="3 4" key="1">
    <citation type="submission" date="2016-02" db="EMBL/GenBank/DDBJ databases">
        <title>Genome analysis of coral dinoflagellate symbionts highlights evolutionary adaptations to a symbiotic lifestyle.</title>
        <authorList>
            <person name="Aranda M."/>
            <person name="Li Y."/>
            <person name="Liew Y.J."/>
            <person name="Baumgarten S."/>
            <person name="Simakov O."/>
            <person name="Wilson M."/>
            <person name="Piel J."/>
            <person name="Ashoor H."/>
            <person name="Bougouffa S."/>
            <person name="Bajic V.B."/>
            <person name="Ryu T."/>
            <person name="Ravasi T."/>
            <person name="Bayer T."/>
            <person name="Micklem G."/>
            <person name="Kim H."/>
            <person name="Bhak J."/>
            <person name="Lajeunesse T.C."/>
            <person name="Voolstra C.R."/>
        </authorList>
    </citation>
    <scope>NUCLEOTIDE SEQUENCE [LARGE SCALE GENOMIC DNA]</scope>
    <source>
        <strain evidence="3 4">CCMP2467</strain>
    </source>
</reference>
<sequence length="1591" mass="173870">MFSLGPSTERVTFRALLRLSRAAGRHPRRLAALLGRAPRMWDPQKAQAVTSSTSEHPWVDEALRAAAGGSTEFALPRKGRAAARAMRWHWTFTQMLGLEYLPQASEILHRLEQARSAAVRLGTLSVPSSRMLDMPMPDLEQMQPGEGVQEGDLLLTHPLSGLFQPVFDQSLILIVHVRKDKDWVQGVVVNKEAEETISQTLVEKPTTLLSRPDTRGTDWNALAFGPLEPLLEEKVYKGGPVTADSLDENMLWLHSYEDVPGAKVLHQGLAVGGDLAATAERSKESLKGMMKIIKGFSGWGFQQLKLELERGVWVHLRGGAPAVRQLVMADGITPWSSALACCGLNSLAEFPRSPEADTILKDYVSAHQRACAMEFVKLQEAMKAAEKSATTQPHLSEPVQSPLQCARGRHNQPSGKEARAGTVRAMGKHRRDHGRETAGQRQLTGEDVQAEWSRADASAPKKMQRWETLAALSEANDLVAKEAWDESTFRTSAPGGDLYTQWHRLFACGTLPDGQGAALELHWSEEDGYGYKVTWVKGAFCACDSQSYSVLGTAKGGIYFLKYRSGFTLRAYQRRREDIEEWPSAAGGAAASSSSAPGFTSEIVSFEGPPSPGVAGSSMERIGSPPNSLSCLLRRRPLSTVQVFSHVATFYCIGCFAGLVVPAWCSGGADTWGPVLEMLSSFGRSEVRWLQAEGLWQQALSLLENAKSERKHVDAVTYGALVGACARGQQWRPAVALLSEAESCRLHLNVVTCNMAMGACATAGEWQVALALLSDVVASAEPDLVTYNAAINACKEASTWHSAMELFQDLQVSRLQPDAFTLGVVVSACEMGSQWPQAVELLSRLPEGAGGDAAVAYNRAAYACAKSDEWEQALQVICTSTKKQVRSYSSTYNALIGACARQKEWLQALDLLSMAWEQRVGPDLLGYNIAMASCNQCERWEQALELGRMLLRQRLHEDATTLQLAVSAAELGSLWLEALQLVGELTSRRLECPALTCGQAISTCASQAAWQGALYVLRMPEAEVRGSVIVQTKAISACSRSLLWQRALSLGRDGSDLHDPGGQPDLLMYMTWMGALEREAEWQQAVLLLDGLVHHRLVPDSLLWSSFVKTCENAGPPALSFLSHSDRLDGDDAMLILAIAAMGRKGEWERALHVLYRQVPGATASVHNAAITACSAASQWERGLLLFASMSDKQVKMDAITFGAAMRACSEAGCWQLALDIFGQMDQMQVERDAISFNIAMGAMQPAGQWQRALSLFSDLRATTTEPDQIAYASCVRACAEDTCWQRGLQLLFETGPAVLDESLRNAAISACGKVGQWRVAMQLLADGRNHPGRVSLVTYNAVMNACGVGSEPSMAMALFERLPEQSLQPDEFTYATVMEVSGARALALLNQFEMDHLQPSSVVCTSAMQGCSRGLRWQEAVTLFSRMQKTNLQTNLITFNTLLDACANGGEWEGALQVLGQLREAMLEASGFSYVAVMQATARANLWETGLHILADMEEQKIKVTVMLRNIVLSACASAAYWQTAMRLLDGFQQSGLELSTVSHDTVLDACARALQWERGLAMLDKMWSAKLERDVNSYQRMVAWMLNSA</sequence>
<dbReference type="Pfam" id="PF02622">
    <property type="entry name" value="DUF179"/>
    <property type="match status" value="1"/>
</dbReference>
<feature type="region of interest" description="Disordered" evidence="2">
    <location>
        <begin position="405"/>
        <end position="456"/>
    </location>
</feature>
<keyword evidence="4" id="KW-1185">Reference proteome</keyword>
<dbReference type="Pfam" id="PF01535">
    <property type="entry name" value="PPR"/>
    <property type="match status" value="2"/>
</dbReference>
<dbReference type="NCBIfam" id="TIGR00756">
    <property type="entry name" value="PPR"/>
    <property type="match status" value="3"/>
</dbReference>
<organism evidence="3 4">
    <name type="scientific">Symbiodinium microadriaticum</name>
    <name type="common">Dinoflagellate</name>
    <name type="synonym">Zooxanthella microadriatica</name>
    <dbReference type="NCBI Taxonomy" id="2951"/>
    <lineage>
        <taxon>Eukaryota</taxon>
        <taxon>Sar</taxon>
        <taxon>Alveolata</taxon>
        <taxon>Dinophyceae</taxon>
        <taxon>Suessiales</taxon>
        <taxon>Symbiodiniaceae</taxon>
        <taxon>Symbiodinium</taxon>
    </lineage>
</organism>
<dbReference type="Gene3D" id="3.40.1740.10">
    <property type="entry name" value="VC0467-like"/>
    <property type="match status" value="1"/>
</dbReference>
<dbReference type="InterPro" id="IPR011990">
    <property type="entry name" value="TPR-like_helical_dom_sf"/>
</dbReference>
<dbReference type="GO" id="GO:0003729">
    <property type="term" value="F:mRNA binding"/>
    <property type="evidence" value="ECO:0007669"/>
    <property type="project" value="TreeGrafter"/>
</dbReference>
<dbReference type="Proteomes" id="UP000186817">
    <property type="component" value="Unassembled WGS sequence"/>
</dbReference>
<accession>A0A1Q9EMU1</accession>
<comment type="caution">
    <text evidence="3">The sequence shown here is derived from an EMBL/GenBank/DDBJ whole genome shotgun (WGS) entry which is preliminary data.</text>
</comment>
<name>A0A1Q9EMU1_SYMMI</name>
<dbReference type="Pfam" id="PF13812">
    <property type="entry name" value="PPR_3"/>
    <property type="match status" value="2"/>
</dbReference>
<dbReference type="Pfam" id="PF13041">
    <property type="entry name" value="PPR_2"/>
    <property type="match status" value="1"/>
</dbReference>
<dbReference type="SUPFAM" id="SSF48452">
    <property type="entry name" value="TPR-like"/>
    <property type="match status" value="1"/>
</dbReference>
<evidence type="ECO:0000256" key="2">
    <source>
        <dbReference type="SAM" id="MobiDB-lite"/>
    </source>
</evidence>
<dbReference type="PANTHER" id="PTHR47938">
    <property type="entry name" value="RESPIRATORY COMPLEX I CHAPERONE (CIA84), PUTATIVE (AFU_ORTHOLOGUE AFUA_2G06020)-RELATED"/>
    <property type="match status" value="1"/>
</dbReference>